<evidence type="ECO:0000313" key="5">
    <source>
        <dbReference type="EMBL" id="ARI76463.1"/>
    </source>
</evidence>
<dbReference type="InterPro" id="IPR008599">
    <property type="entry name" value="Diacid_rec"/>
</dbReference>
<dbReference type="InterPro" id="IPR042070">
    <property type="entry name" value="PucR_C-HTH_sf"/>
</dbReference>
<dbReference type="Proteomes" id="UP000192527">
    <property type="component" value="Chromosome"/>
</dbReference>
<dbReference type="KEGG" id="hmn:HM131_06265"/>
<protein>
    <recommendedName>
        <fullName evidence="7">Carbohydrate diacid regulator</fullName>
    </recommendedName>
</protein>
<dbReference type="EMBL" id="CP020772">
    <property type="protein sequence ID" value="ARI76463.1"/>
    <property type="molecule type" value="Genomic_DNA"/>
</dbReference>
<keyword evidence="6" id="KW-1185">Reference proteome</keyword>
<reference evidence="5 6" key="1">
    <citation type="submission" date="2017-04" db="EMBL/GenBank/DDBJ databases">
        <title>The whole genome sequencing and assembly of Halobacillus mangrovi strain.</title>
        <authorList>
            <person name="Lee S.-J."/>
            <person name="Park M.-K."/>
            <person name="Kim J.-Y."/>
            <person name="Lee Y.-J."/>
            <person name="Yi H."/>
            <person name="Bahn Y.-S."/>
            <person name="Kim J.F."/>
            <person name="Lee D.-W."/>
        </authorList>
    </citation>
    <scope>NUCLEOTIDE SEQUENCE [LARGE SCALE GENOMIC DNA]</scope>
    <source>
        <strain evidence="5 6">KTB 131</strain>
    </source>
</reference>
<comment type="similarity">
    <text evidence="1">Belongs to the CdaR family.</text>
</comment>
<dbReference type="AlphaFoldDB" id="A0A1W5ZT53"/>
<dbReference type="RefSeq" id="WP_085028942.1">
    <property type="nucleotide sequence ID" value="NZ_CP020772.1"/>
</dbReference>
<organism evidence="5 6">
    <name type="scientific">Halobacillus mangrovi</name>
    <dbReference type="NCBI Taxonomy" id="402384"/>
    <lineage>
        <taxon>Bacteria</taxon>
        <taxon>Bacillati</taxon>
        <taxon>Bacillota</taxon>
        <taxon>Bacilli</taxon>
        <taxon>Bacillales</taxon>
        <taxon>Bacillaceae</taxon>
        <taxon>Halobacillus</taxon>
    </lineage>
</organism>
<feature type="domain" description="PucR C-terminal helix-turn-helix" evidence="3">
    <location>
        <begin position="309"/>
        <end position="365"/>
    </location>
</feature>
<dbReference type="PANTHER" id="PTHR33744:SF16">
    <property type="entry name" value="CARBOHYDRATE DIACID REGULATOR"/>
    <property type="match status" value="1"/>
</dbReference>
<dbReference type="STRING" id="402384.HM131_06265"/>
<sequence length="378" mass="44237">MQLLPELAEKIIREVRLVINEDLIVVDRNGFIIASTKEERVGDFHEIAYRVVQTKQKYYITEAEAVKVNRVKAGINLPMFFENSVIGVLGITGPPSEIEGFAELLRKMTELMIRETYYTEQKESESRGLEAYFYEWVFSKEVDQTFIHRGQLLGVSIGKPYLCILFQVRSVKEKQRVDAAMMDWFRNLLPKEANDVFIRWGEGRYLLLKHVNDDEPKQVIKEHLYRWKRYFKTNYDMNLCAGLSKSIITYELHRAYEEAEKALKVALSKQRIMMYEELVLDIVLEEISGDTKEEFTNRVLSGMQDKPELLHTLKVFLLQNQSLKDTASDMNIHINTLHYRLKQIKDLTTLDPRQSEGITLFYIALSFIGEDLHHSRSH</sequence>
<dbReference type="Pfam" id="PF17853">
    <property type="entry name" value="GGDEF_2"/>
    <property type="match status" value="1"/>
</dbReference>
<dbReference type="PANTHER" id="PTHR33744">
    <property type="entry name" value="CARBOHYDRATE DIACID REGULATOR"/>
    <property type="match status" value="1"/>
</dbReference>
<dbReference type="InterPro" id="IPR051448">
    <property type="entry name" value="CdaR-like_regulators"/>
</dbReference>
<dbReference type="InterPro" id="IPR041522">
    <property type="entry name" value="CdaR_GGDEF"/>
</dbReference>
<evidence type="ECO:0000259" key="3">
    <source>
        <dbReference type="Pfam" id="PF13556"/>
    </source>
</evidence>
<feature type="domain" description="CdaR GGDEF-like" evidence="4">
    <location>
        <begin position="142"/>
        <end position="265"/>
    </location>
</feature>
<dbReference type="OrthoDB" id="9792148at2"/>
<proteinExistence type="inferred from homology"/>
<dbReference type="InterPro" id="IPR025736">
    <property type="entry name" value="PucR_C-HTH_dom"/>
</dbReference>
<dbReference type="Gene3D" id="1.10.10.2840">
    <property type="entry name" value="PucR C-terminal helix-turn-helix domain"/>
    <property type="match status" value="1"/>
</dbReference>
<dbReference type="Pfam" id="PF05651">
    <property type="entry name" value="Diacid_rec"/>
    <property type="match status" value="1"/>
</dbReference>
<gene>
    <name evidence="5" type="ORF">HM131_06265</name>
</gene>
<accession>A0A1W5ZT53</accession>
<name>A0A1W5ZT53_9BACI</name>
<evidence type="ECO:0000259" key="2">
    <source>
        <dbReference type="Pfam" id="PF05651"/>
    </source>
</evidence>
<dbReference type="Pfam" id="PF13556">
    <property type="entry name" value="HTH_30"/>
    <property type="match status" value="1"/>
</dbReference>
<evidence type="ECO:0008006" key="7">
    <source>
        <dbReference type="Google" id="ProtNLM"/>
    </source>
</evidence>
<feature type="domain" description="Putative sugar diacid recognition" evidence="2">
    <location>
        <begin position="5"/>
        <end position="136"/>
    </location>
</feature>
<evidence type="ECO:0000313" key="6">
    <source>
        <dbReference type="Proteomes" id="UP000192527"/>
    </source>
</evidence>
<evidence type="ECO:0000256" key="1">
    <source>
        <dbReference type="ARBA" id="ARBA00006754"/>
    </source>
</evidence>
<evidence type="ECO:0000259" key="4">
    <source>
        <dbReference type="Pfam" id="PF17853"/>
    </source>
</evidence>